<keyword evidence="2" id="KW-0732">Signal</keyword>
<sequence>MLLCFVLFFLKTENSNLLVYPHSSTCTPVTTPNYEISPGSNTYSQARESNSDRHHTSSAIPVPKRQSSIFGGADEGFSGVIPSPDKGHRKRASSENERLQYKTPPPSYNSASAQPVTTIPPMGESEGKVASLSSSLDTSLDFSKENKKKGVDLGDSLNEGHVSVGTSQEQGAALPGPPATANGALLPSEQASSSGVQLPGEFPPVSEAELCCTVEQAEEIIGMEATGFTSGDQLEAFNCTPVDSAVAVECDEQVLGEFEEFSRRIYALNENSRAPALALTRVRCRPAQGALIPESSMHRRSDCAQNCPAKVTDTLPADDRELLILLPHGNLVLQPQAKFTGLCGLDSPKCSAFLPRGSQVCTAGFLLPVSSMSRVPDDRNEPAPDPTGRVGDMAVQLSTWY</sequence>
<gene>
    <name evidence="3" type="ORF">J0S82_010051</name>
</gene>
<dbReference type="OrthoDB" id="9655711at2759"/>
<evidence type="ECO:0000313" key="3">
    <source>
        <dbReference type="EMBL" id="KAG8522836.1"/>
    </source>
</evidence>
<feature type="compositionally biased region" description="Polar residues" evidence="1">
    <location>
        <begin position="31"/>
        <end position="48"/>
    </location>
</feature>
<dbReference type="Proteomes" id="UP000700334">
    <property type="component" value="Unassembled WGS sequence"/>
</dbReference>
<organism evidence="3 4">
    <name type="scientific">Galemys pyrenaicus</name>
    <name type="common">Iberian desman</name>
    <name type="synonym">Pyrenean desman</name>
    <dbReference type="NCBI Taxonomy" id="202257"/>
    <lineage>
        <taxon>Eukaryota</taxon>
        <taxon>Metazoa</taxon>
        <taxon>Chordata</taxon>
        <taxon>Craniata</taxon>
        <taxon>Vertebrata</taxon>
        <taxon>Euteleostomi</taxon>
        <taxon>Mammalia</taxon>
        <taxon>Eutheria</taxon>
        <taxon>Laurasiatheria</taxon>
        <taxon>Eulipotyphla</taxon>
        <taxon>Talpidae</taxon>
        <taxon>Galemys</taxon>
    </lineage>
</organism>
<feature type="region of interest" description="Disordered" evidence="1">
    <location>
        <begin position="373"/>
        <end position="392"/>
    </location>
</feature>
<feature type="chain" id="PRO_5035261509" evidence="2">
    <location>
        <begin position="18"/>
        <end position="401"/>
    </location>
</feature>
<dbReference type="AlphaFoldDB" id="A0A8J6AK32"/>
<reference evidence="3" key="1">
    <citation type="journal article" date="2021" name="Evol. Appl.">
        <title>The genome of the Pyrenean desman and the effects of bottlenecks and inbreeding on the genomic landscape of an endangered species.</title>
        <authorList>
            <person name="Escoda L."/>
            <person name="Castresana J."/>
        </authorList>
    </citation>
    <scope>NUCLEOTIDE SEQUENCE</scope>
    <source>
        <strain evidence="3">IBE-C5619</strain>
    </source>
</reference>
<dbReference type="EMBL" id="JAGFMF010011429">
    <property type="protein sequence ID" value="KAG8522836.1"/>
    <property type="molecule type" value="Genomic_DNA"/>
</dbReference>
<proteinExistence type="predicted"/>
<accession>A0A8J6AK32</accession>
<comment type="caution">
    <text evidence="3">The sequence shown here is derived from an EMBL/GenBank/DDBJ whole genome shotgun (WGS) entry which is preliminary data.</text>
</comment>
<protein>
    <submittedName>
        <fullName evidence="3">UV radiation resistance-associated gene protein</fullName>
    </submittedName>
</protein>
<keyword evidence="4" id="KW-1185">Reference proteome</keyword>
<feature type="region of interest" description="Disordered" evidence="1">
    <location>
        <begin position="150"/>
        <end position="183"/>
    </location>
</feature>
<feature type="signal peptide" evidence="2">
    <location>
        <begin position="1"/>
        <end position="17"/>
    </location>
</feature>
<evidence type="ECO:0000313" key="4">
    <source>
        <dbReference type="Proteomes" id="UP000700334"/>
    </source>
</evidence>
<feature type="compositionally biased region" description="Polar residues" evidence="1">
    <location>
        <begin position="108"/>
        <end position="117"/>
    </location>
</feature>
<name>A0A8J6AK32_GALPY</name>
<feature type="region of interest" description="Disordered" evidence="1">
    <location>
        <begin position="31"/>
        <end position="132"/>
    </location>
</feature>
<evidence type="ECO:0000256" key="2">
    <source>
        <dbReference type="SAM" id="SignalP"/>
    </source>
</evidence>
<evidence type="ECO:0000256" key="1">
    <source>
        <dbReference type="SAM" id="MobiDB-lite"/>
    </source>
</evidence>